<keyword evidence="2" id="KW-1185">Reference proteome</keyword>
<accession>A0A7D9HKP4</accession>
<name>A0A7D9HKP4_PARCT</name>
<dbReference type="AlphaFoldDB" id="A0A7D9HKP4"/>
<comment type="caution">
    <text evidence="1">The sequence shown here is derived from an EMBL/GenBank/DDBJ whole genome shotgun (WGS) entry which is preliminary data.</text>
</comment>
<gene>
    <name evidence="1" type="ORF">PACLA_8A034314</name>
</gene>
<sequence>MEDLLRESNLFLDEQGESTSFLADKEETKSQLLQQELEAEALCTSMKQNNLTQGHAETSNSPIGMELYTDALTKLTELCTKTQTGVTPLKLIGLDPPSWDGQKANFYMWKDMFTHTMSQARMSDDQVQITWLLKRGTMPLEYQTVIQDCKSMKSAWERLEKQIPASTVHHEIIQNFKQTPSLPPSSPRNASSMRQLANAISLFVRRMDDLGLKQDAMSTICFEPACNRLDQETVLRYAT</sequence>
<evidence type="ECO:0000313" key="2">
    <source>
        <dbReference type="Proteomes" id="UP001152795"/>
    </source>
</evidence>
<dbReference type="EMBL" id="CACRXK020000978">
    <property type="protein sequence ID" value="CAB3986199.1"/>
    <property type="molecule type" value="Genomic_DNA"/>
</dbReference>
<evidence type="ECO:0000313" key="1">
    <source>
        <dbReference type="EMBL" id="CAB3986199.1"/>
    </source>
</evidence>
<proteinExistence type="predicted"/>
<organism evidence="1 2">
    <name type="scientific">Paramuricea clavata</name>
    <name type="common">Red gorgonian</name>
    <name type="synonym">Violescent sea-whip</name>
    <dbReference type="NCBI Taxonomy" id="317549"/>
    <lineage>
        <taxon>Eukaryota</taxon>
        <taxon>Metazoa</taxon>
        <taxon>Cnidaria</taxon>
        <taxon>Anthozoa</taxon>
        <taxon>Octocorallia</taxon>
        <taxon>Malacalcyonacea</taxon>
        <taxon>Plexauridae</taxon>
        <taxon>Paramuricea</taxon>
    </lineage>
</organism>
<dbReference type="Proteomes" id="UP001152795">
    <property type="component" value="Unassembled WGS sequence"/>
</dbReference>
<protein>
    <submittedName>
        <fullName evidence="1">Uncharacterized protein</fullName>
    </submittedName>
</protein>
<reference evidence="1" key="1">
    <citation type="submission" date="2020-04" db="EMBL/GenBank/DDBJ databases">
        <authorList>
            <person name="Alioto T."/>
            <person name="Alioto T."/>
            <person name="Gomez Garrido J."/>
        </authorList>
    </citation>
    <scope>NUCLEOTIDE SEQUENCE</scope>
    <source>
        <strain evidence="1">A484AB</strain>
    </source>
</reference>